<feature type="compositionally biased region" description="Polar residues" evidence="4">
    <location>
        <begin position="746"/>
        <end position="771"/>
    </location>
</feature>
<evidence type="ECO:0000256" key="1">
    <source>
        <dbReference type="ARBA" id="ARBA00007623"/>
    </source>
</evidence>
<dbReference type="Pfam" id="PF00648">
    <property type="entry name" value="Peptidase_C2"/>
    <property type="match status" value="1"/>
</dbReference>
<dbReference type="InterPro" id="IPR022684">
    <property type="entry name" value="Calpain_cysteine_protease"/>
</dbReference>
<evidence type="ECO:0000256" key="4">
    <source>
        <dbReference type="SAM" id="MobiDB-lite"/>
    </source>
</evidence>
<evidence type="ECO:0000313" key="7">
    <source>
        <dbReference type="Proteomes" id="UP000297910"/>
    </source>
</evidence>
<dbReference type="Gene3D" id="3.90.70.10">
    <property type="entry name" value="Cysteine proteinases"/>
    <property type="match status" value="1"/>
</dbReference>
<gene>
    <name evidence="6" type="ORF">BPAE_0323g00050</name>
</gene>
<dbReference type="PANTHER" id="PTHR10183:SF397">
    <property type="entry name" value="CALPAIN CATALYTIC DOMAIN-CONTAINING PROTEIN"/>
    <property type="match status" value="1"/>
</dbReference>
<feature type="compositionally biased region" description="Polar residues" evidence="4">
    <location>
        <begin position="725"/>
        <end position="736"/>
    </location>
</feature>
<comment type="caution">
    <text evidence="6">The sequence shown here is derived from an EMBL/GenBank/DDBJ whole genome shotgun (WGS) entry which is preliminary data.</text>
</comment>
<feature type="compositionally biased region" description="Acidic residues" evidence="4">
    <location>
        <begin position="910"/>
        <end position="921"/>
    </location>
</feature>
<dbReference type="PROSITE" id="PS50203">
    <property type="entry name" value="CALPAIN_CAT"/>
    <property type="match status" value="1"/>
</dbReference>
<feature type="region of interest" description="Disordered" evidence="4">
    <location>
        <begin position="1"/>
        <end position="46"/>
    </location>
</feature>
<reference evidence="6 7" key="1">
    <citation type="submission" date="2017-12" db="EMBL/GenBank/DDBJ databases">
        <title>Comparative genomics of Botrytis spp.</title>
        <authorList>
            <person name="Valero-Jimenez C.A."/>
            <person name="Tapia P."/>
            <person name="Veloso J."/>
            <person name="Silva-Moreno E."/>
            <person name="Staats M."/>
            <person name="Valdes J.H."/>
            <person name="Van Kan J.A.L."/>
        </authorList>
    </citation>
    <scope>NUCLEOTIDE SEQUENCE [LARGE SCALE GENOMIC DNA]</scope>
    <source>
        <strain evidence="6 7">Bp0003</strain>
    </source>
</reference>
<dbReference type="InterPro" id="IPR000169">
    <property type="entry name" value="Pept_cys_AS"/>
</dbReference>
<dbReference type="GO" id="GO:0006508">
    <property type="term" value="P:proteolysis"/>
    <property type="evidence" value="ECO:0007669"/>
    <property type="project" value="UniProtKB-KW"/>
</dbReference>
<evidence type="ECO:0000313" key="6">
    <source>
        <dbReference type="EMBL" id="TGO19991.1"/>
    </source>
</evidence>
<dbReference type="PANTHER" id="PTHR10183">
    <property type="entry name" value="CALPAIN"/>
    <property type="match status" value="1"/>
</dbReference>
<feature type="region of interest" description="Disordered" evidence="4">
    <location>
        <begin position="892"/>
        <end position="953"/>
    </location>
</feature>
<dbReference type="Proteomes" id="UP000297910">
    <property type="component" value="Unassembled WGS sequence"/>
</dbReference>
<evidence type="ECO:0000259" key="5">
    <source>
        <dbReference type="PROSITE" id="PS50203"/>
    </source>
</evidence>
<feature type="active site" evidence="2 3">
    <location>
        <position position="416"/>
    </location>
</feature>
<dbReference type="FunFam" id="3.90.70.10:FF:000072">
    <property type="entry name" value="Cysteine proteinase"/>
    <property type="match status" value="1"/>
</dbReference>
<keyword evidence="3" id="KW-0378">Hydrolase</keyword>
<feature type="compositionally biased region" description="Basic and acidic residues" evidence="4">
    <location>
        <begin position="893"/>
        <end position="908"/>
    </location>
</feature>
<comment type="similarity">
    <text evidence="1">Belongs to the peptidase C2 family.</text>
</comment>
<name>A0A4Z1FF19_9HELO</name>
<feature type="compositionally biased region" description="Low complexity" evidence="4">
    <location>
        <begin position="1"/>
        <end position="10"/>
    </location>
</feature>
<sequence>MSSTASSSDSDNSRRRRQPDPRPPPPPSPPSFQGNNKKSKKKNKYVAPQDTIDELWSRFSVFKFSKATKVLPNAAPFASGTSARTVIVPPPGPQNQLVSEDFERAVQECRAKVKKLVKECRRVNMRFRDASFDIDWDLKWEKGNCLNTLDEIRFEVCKRALINPSSSGPKAVKRVHEIFDKPTFLGDKISPSDVRQGSLGDCWLMSSLTALANTKDGIQRICVEWDTIRFNHVVLEIGIYGFVFHRDGEWIISIIDDKLYLKSPDWDSPSVHRHLLEQTDREDVEKEYRKTYQTGSQSLFFAHCKDPNQTWLPLLEKAYAKAHGDFLSLSGGWIGEGLEDLTGGVTTELLTSDILDTDEFWHNEILNVNKEFLFGCSTGLLDYGYGNRDGISEGHAYVIMEARELSTGERLLKLRNPWGKIKKGNWEGPWSDGSKEFTPEAQIELNHKFGNDSVFWISYQDLLRKYQHFDRTRLFVDSPDWRLTQEWISIEVPWRSEFEQKFTITLKKESPIVLVLSQLDRRYFIGLHGQYHFRLQFRVHEINSLGEEDYIIRSHGNYLMSRSVVAELKSLSAGTYTVYMMVIAERDKGLQSVEDVLKDELRRREDNEKLVQVGISYDLAHQKGLSHMDARIKSRKAQDKAKARESMIAKRKVLWEKRHSAREIVRRQKKKNYEKREGKAAKDAEWAKEQEEREPKDQAIQTEDIPEVQVEKQDKSIQTEDPNEESISTTIDTQPMNERDKAVQTEDFTPSSNESQATPVTPKSNGSSPRSPYTMIPGSGTNRRESLPPPSSFVNLRRQSSRPPSYGRGPPPPRPGPYFTSEGESSASPLSDYDMYSDDDPTLKPRNQPNEPKPPKEREVDEDEPEPWNAVCIVGFRVYSKDEGLLLNVCEEGMGKEESQETEFKGENEAGIDGDVEDAEDEKNTEKKVRNGRGGKLKDTATGEDSTPSDVATRIEPDKDLNIASSDSHSVVIETSSSVNNDHQEILAEKQPQVATKNLEIKTDDDAQQKSALVISEATIDDVVKESDSQSGIATSSTSLTCT</sequence>
<keyword evidence="3" id="KW-0645">Protease</keyword>
<feature type="active site" evidence="2 3">
    <location>
        <position position="395"/>
    </location>
</feature>
<keyword evidence="7" id="KW-1185">Reference proteome</keyword>
<dbReference type="SUPFAM" id="SSF54001">
    <property type="entry name" value="Cysteine proteinases"/>
    <property type="match status" value="1"/>
</dbReference>
<proteinExistence type="inferred from homology"/>
<protein>
    <recommendedName>
        <fullName evidence="5">Calpain catalytic domain-containing protein</fullName>
    </recommendedName>
</protein>
<feature type="compositionally biased region" description="Pro residues" evidence="4">
    <location>
        <begin position="21"/>
        <end position="30"/>
    </location>
</feature>
<feature type="domain" description="Calpain catalytic" evidence="5">
    <location>
        <begin position="173"/>
        <end position="475"/>
    </location>
</feature>
<keyword evidence="3" id="KW-0788">Thiol protease</keyword>
<evidence type="ECO:0000256" key="3">
    <source>
        <dbReference type="PROSITE-ProRule" id="PRU00239"/>
    </source>
</evidence>
<dbReference type="InterPro" id="IPR001300">
    <property type="entry name" value="Peptidase_C2_calpain_cat"/>
</dbReference>
<feature type="compositionally biased region" description="Basic and acidic residues" evidence="4">
    <location>
        <begin position="674"/>
        <end position="697"/>
    </location>
</feature>
<feature type="active site" evidence="2 3">
    <location>
        <position position="202"/>
    </location>
</feature>
<feature type="region of interest" description="Disordered" evidence="4">
    <location>
        <begin position="665"/>
        <end position="868"/>
    </location>
</feature>
<dbReference type="InterPro" id="IPR038765">
    <property type="entry name" value="Papain-like_cys_pep_sf"/>
</dbReference>
<dbReference type="SMART" id="SM00230">
    <property type="entry name" value="CysPc"/>
    <property type="match status" value="1"/>
</dbReference>
<dbReference type="PROSITE" id="PS00139">
    <property type="entry name" value="THIOL_PROTEASE_CYS"/>
    <property type="match status" value="1"/>
</dbReference>
<dbReference type="EMBL" id="PQXI01000321">
    <property type="protein sequence ID" value="TGO19991.1"/>
    <property type="molecule type" value="Genomic_DNA"/>
</dbReference>
<evidence type="ECO:0000256" key="2">
    <source>
        <dbReference type="PIRSR" id="PIRSR622684-1"/>
    </source>
</evidence>
<feature type="compositionally biased region" description="Basic and acidic residues" evidence="4">
    <location>
        <begin position="709"/>
        <end position="718"/>
    </location>
</feature>
<dbReference type="AlphaFoldDB" id="A0A4Z1FF19"/>
<dbReference type="GO" id="GO:0004198">
    <property type="term" value="F:calcium-dependent cysteine-type endopeptidase activity"/>
    <property type="evidence" value="ECO:0007669"/>
    <property type="project" value="InterPro"/>
</dbReference>
<accession>A0A4Z1FF19</accession>
<organism evidence="6 7">
    <name type="scientific">Botrytis paeoniae</name>
    <dbReference type="NCBI Taxonomy" id="278948"/>
    <lineage>
        <taxon>Eukaryota</taxon>
        <taxon>Fungi</taxon>
        <taxon>Dikarya</taxon>
        <taxon>Ascomycota</taxon>
        <taxon>Pezizomycotina</taxon>
        <taxon>Leotiomycetes</taxon>
        <taxon>Helotiales</taxon>
        <taxon>Sclerotiniaceae</taxon>
        <taxon>Botrytis</taxon>
    </lineage>
</organism>